<organism evidence="1 2">
    <name type="scientific">Pseudomonas moorei</name>
    <dbReference type="NCBI Taxonomy" id="395599"/>
    <lineage>
        <taxon>Bacteria</taxon>
        <taxon>Pseudomonadati</taxon>
        <taxon>Pseudomonadota</taxon>
        <taxon>Gammaproteobacteria</taxon>
        <taxon>Pseudomonadales</taxon>
        <taxon>Pseudomonadaceae</taxon>
        <taxon>Pseudomonas</taxon>
    </lineage>
</organism>
<keyword evidence="2" id="KW-1185">Reference proteome</keyword>
<gene>
    <name evidence="1" type="ORF">SAMN04490195_3833</name>
</gene>
<dbReference type="Pfam" id="PF09839">
    <property type="entry name" value="DUF2066"/>
    <property type="match status" value="1"/>
</dbReference>
<evidence type="ECO:0000313" key="2">
    <source>
        <dbReference type="Proteomes" id="UP000199570"/>
    </source>
</evidence>
<dbReference type="OrthoDB" id="6195299at2"/>
<accession>A0A1H1H6M7</accession>
<dbReference type="EMBL" id="FNKJ01000003">
    <property type="protein sequence ID" value="SDR21110.1"/>
    <property type="molecule type" value="Genomic_DNA"/>
</dbReference>
<name>A0A1H1H6M7_9PSED</name>
<dbReference type="RefSeq" id="WP_090324156.1">
    <property type="nucleotide sequence ID" value="NZ_FNKJ01000003.1"/>
</dbReference>
<evidence type="ECO:0000313" key="1">
    <source>
        <dbReference type="EMBL" id="SDR21110.1"/>
    </source>
</evidence>
<reference evidence="2" key="1">
    <citation type="submission" date="2016-10" db="EMBL/GenBank/DDBJ databases">
        <authorList>
            <person name="Varghese N."/>
            <person name="Submissions S."/>
        </authorList>
    </citation>
    <scope>NUCLEOTIDE SEQUENCE [LARGE SCALE GENOMIC DNA]</scope>
    <source>
        <strain evidence="2">BS3775</strain>
    </source>
</reference>
<dbReference type="InterPro" id="IPR018642">
    <property type="entry name" value="DUF2066"/>
</dbReference>
<protein>
    <submittedName>
        <fullName evidence="1">Uncharacterized protein</fullName>
    </submittedName>
</protein>
<sequence>MRFCKFLFVGCLSLVSLASHAETVKGLYQVREPVSSQTQEERDQATQRALDTLVLRLTGDPKAAQNPGLAAIRKDPQQIISQYGFDAGPPQVLKVDFDPTTTEQALRRAGLALWGANRPSILGWWLNDSAEGSSLVGDGQASAAPLRRAAQHRGLPLRLPLADLNEQVVATAPNLESSDPAALRAASERYSADAVLAVHAREEGGQWQAKWHLWLGDQKEAGSVQGADQAAVADAVMLAVNERLAPRFVARAGASTQQLLEVQGMNLERYATLGRLLEPFGGRPQSVDGDRILYRVNGSVDQLRAQLSLAKLQEVAAAPTPVPVAPAQPSTGSAPAAAPAPVVTPQLHFRW</sequence>
<dbReference type="Proteomes" id="UP000199570">
    <property type="component" value="Unassembled WGS sequence"/>
</dbReference>
<dbReference type="AlphaFoldDB" id="A0A1H1H6M7"/>
<proteinExistence type="predicted"/>